<dbReference type="CDD" id="cd03046">
    <property type="entry name" value="GST_N_GTT1_like"/>
    <property type="match status" value="1"/>
</dbReference>
<dbReference type="Pfam" id="PF13410">
    <property type="entry name" value="GST_C_2"/>
    <property type="match status" value="1"/>
</dbReference>
<reference evidence="4 5" key="1">
    <citation type="submission" date="2018-02" db="EMBL/GenBank/DDBJ databases">
        <title>Draft genome sequences of Elsinoe sp., causing black scab on jojoba.</title>
        <authorList>
            <person name="Stodart B."/>
            <person name="Jeffress S."/>
            <person name="Ash G."/>
            <person name="Arun Chinnappa K."/>
        </authorList>
    </citation>
    <scope>NUCLEOTIDE SEQUENCE [LARGE SCALE GENOMIC DNA]</scope>
    <source>
        <strain evidence="4 5">Hillstone_2</strain>
    </source>
</reference>
<dbReference type="PROSITE" id="PS50404">
    <property type="entry name" value="GST_NTER"/>
    <property type="match status" value="1"/>
</dbReference>
<dbReference type="GO" id="GO:0016740">
    <property type="term" value="F:transferase activity"/>
    <property type="evidence" value="ECO:0007669"/>
    <property type="project" value="UniProtKB-KW"/>
</dbReference>
<feature type="domain" description="GST C-terminal" evidence="3">
    <location>
        <begin position="143"/>
        <end position="264"/>
    </location>
</feature>
<dbReference type="InterPro" id="IPR010987">
    <property type="entry name" value="Glutathione-S-Trfase_C-like"/>
</dbReference>
<dbReference type="SFLD" id="SFLDS00019">
    <property type="entry name" value="Glutathione_Transferase_(cytos"/>
    <property type="match status" value="1"/>
</dbReference>
<gene>
    <name evidence="4" type="ORF">C1H76_8193</name>
</gene>
<comment type="caution">
    <text evidence="4">The sequence shown here is derived from an EMBL/GenBank/DDBJ whole genome shotgun (WGS) entry which is preliminary data.</text>
</comment>
<dbReference type="SUPFAM" id="SSF52833">
    <property type="entry name" value="Thioredoxin-like"/>
    <property type="match status" value="1"/>
</dbReference>
<feature type="domain" description="GST N-terminal" evidence="2">
    <location>
        <begin position="20"/>
        <end position="106"/>
    </location>
</feature>
<dbReference type="InterPro" id="IPR004045">
    <property type="entry name" value="Glutathione_S-Trfase_N"/>
</dbReference>
<dbReference type="SFLD" id="SFLDG00358">
    <property type="entry name" value="Main_(cytGST)"/>
    <property type="match status" value="1"/>
</dbReference>
<organism evidence="4 5">
    <name type="scientific">Elsinoe australis</name>
    <dbReference type="NCBI Taxonomy" id="40998"/>
    <lineage>
        <taxon>Eukaryota</taxon>
        <taxon>Fungi</taxon>
        <taxon>Dikarya</taxon>
        <taxon>Ascomycota</taxon>
        <taxon>Pezizomycotina</taxon>
        <taxon>Dothideomycetes</taxon>
        <taxon>Dothideomycetidae</taxon>
        <taxon>Myriangiales</taxon>
        <taxon>Elsinoaceae</taxon>
        <taxon>Elsinoe</taxon>
    </lineage>
</organism>
<protein>
    <submittedName>
        <fullName evidence="4">Glutathione S-transferase-like protein 18</fullName>
    </submittedName>
</protein>
<evidence type="ECO:0000313" key="4">
    <source>
        <dbReference type="EMBL" id="TKX19621.1"/>
    </source>
</evidence>
<evidence type="ECO:0000256" key="1">
    <source>
        <dbReference type="ARBA" id="ARBA00007409"/>
    </source>
</evidence>
<evidence type="ECO:0000259" key="3">
    <source>
        <dbReference type="PROSITE" id="PS50405"/>
    </source>
</evidence>
<dbReference type="PROSITE" id="PS50405">
    <property type="entry name" value="GST_CTER"/>
    <property type="match status" value="1"/>
</dbReference>
<dbReference type="Pfam" id="PF13409">
    <property type="entry name" value="GST_N_2"/>
    <property type="match status" value="1"/>
</dbReference>
<dbReference type="Gene3D" id="1.20.1050.10">
    <property type="match status" value="1"/>
</dbReference>
<sequence length="269" mass="30296">MRPNKDRLYLALYARGGRAKMPGKEDTLEKSRSQRILWLLEECNIPYEVKTYKRVDRLAPPELKKIHPLGKSPIVSVQAPGQPEPLVIAESAFITEYLVDHFGKHLAPARYKEGQDGKVGGETESWMRYRYYLHYSEGSLMSMLIARYLIGALTGPDVPFFIKPITRAIVGKMNSAFFDPNMKTNFEFLESQIASSPDGGEFLCGKELTGADIMMSFPLIAVRDNMGAGFDKSKYPKLMAYVARMEKLESYQKAIKKAEEASGGEYSVL</sequence>
<dbReference type="InterPro" id="IPR036249">
    <property type="entry name" value="Thioredoxin-like_sf"/>
</dbReference>
<accession>A0A4U7ASY5</accession>
<dbReference type="Proteomes" id="UP000308133">
    <property type="component" value="Unassembled WGS sequence"/>
</dbReference>
<evidence type="ECO:0000313" key="5">
    <source>
        <dbReference type="Proteomes" id="UP000308133"/>
    </source>
</evidence>
<dbReference type="PANTHER" id="PTHR44051">
    <property type="entry name" value="GLUTATHIONE S-TRANSFERASE-RELATED"/>
    <property type="match status" value="1"/>
</dbReference>
<dbReference type="InterPro" id="IPR040079">
    <property type="entry name" value="Glutathione_S-Trfase"/>
</dbReference>
<dbReference type="SUPFAM" id="SSF47616">
    <property type="entry name" value="GST C-terminal domain-like"/>
    <property type="match status" value="1"/>
</dbReference>
<dbReference type="CDD" id="cd03189">
    <property type="entry name" value="GST_C_GTT1_like"/>
    <property type="match status" value="1"/>
</dbReference>
<name>A0A4U7ASY5_9PEZI</name>
<dbReference type="EMBL" id="PTQR01000111">
    <property type="protein sequence ID" value="TKX19621.1"/>
    <property type="molecule type" value="Genomic_DNA"/>
</dbReference>
<keyword evidence="4" id="KW-0808">Transferase</keyword>
<dbReference type="PANTHER" id="PTHR44051:SF9">
    <property type="entry name" value="GLUTATHIONE S-TRANSFERASE 1"/>
    <property type="match status" value="1"/>
</dbReference>
<dbReference type="InterPro" id="IPR036282">
    <property type="entry name" value="Glutathione-S-Trfase_C_sf"/>
</dbReference>
<evidence type="ECO:0000259" key="2">
    <source>
        <dbReference type="PROSITE" id="PS50404"/>
    </source>
</evidence>
<dbReference type="Gene3D" id="3.40.30.10">
    <property type="entry name" value="Glutaredoxin"/>
    <property type="match status" value="1"/>
</dbReference>
<dbReference type="AlphaFoldDB" id="A0A4U7ASY5"/>
<proteinExistence type="inferred from homology"/>
<comment type="similarity">
    <text evidence="1">Belongs to the GST superfamily.</text>
</comment>